<reference evidence="12 13" key="1">
    <citation type="submission" date="2016-10" db="EMBL/GenBank/DDBJ databases">
        <authorList>
            <person name="de Groot N.N."/>
        </authorList>
    </citation>
    <scope>NUCLEOTIDE SEQUENCE [LARGE SCALE GENOMIC DNA]</scope>
    <source>
        <strain evidence="12 13">AR67</strain>
    </source>
</reference>
<dbReference type="AlphaFoldDB" id="A0A1I1E7S1"/>
<dbReference type="GO" id="GO:0043590">
    <property type="term" value="C:bacterial nucleoid"/>
    <property type="evidence" value="ECO:0007669"/>
    <property type="project" value="TreeGrafter"/>
</dbReference>
<name>A0A1I1E7S1_RUMAL</name>
<dbReference type="PANTHER" id="PTHR11059:SF0">
    <property type="entry name" value="DNA REPAIR PROTEIN RECN"/>
    <property type="match status" value="1"/>
</dbReference>
<evidence type="ECO:0000256" key="1">
    <source>
        <dbReference type="ARBA" id="ARBA00003618"/>
    </source>
</evidence>
<dbReference type="eggNOG" id="COG0497">
    <property type="taxonomic scope" value="Bacteria"/>
</dbReference>
<dbReference type="RefSeq" id="WP_074959993.1">
    <property type="nucleotide sequence ID" value="NZ_FOKQ01000003.1"/>
</dbReference>
<dbReference type="FunFam" id="3.40.50.300:FF:000356">
    <property type="entry name" value="DNA repair protein RecN"/>
    <property type="match status" value="1"/>
</dbReference>
<dbReference type="InterPro" id="IPR027417">
    <property type="entry name" value="P-loop_NTPase"/>
</dbReference>
<dbReference type="GO" id="GO:0005524">
    <property type="term" value="F:ATP binding"/>
    <property type="evidence" value="ECO:0007669"/>
    <property type="project" value="UniProtKB-KW"/>
</dbReference>
<evidence type="ECO:0000256" key="8">
    <source>
        <dbReference type="ARBA" id="ARBA00033408"/>
    </source>
</evidence>
<dbReference type="Gene3D" id="3.40.50.300">
    <property type="entry name" value="P-loop containing nucleotide triphosphate hydrolases"/>
    <property type="match status" value="2"/>
</dbReference>
<dbReference type="PANTHER" id="PTHR11059">
    <property type="entry name" value="DNA REPAIR PROTEIN RECN"/>
    <property type="match status" value="1"/>
</dbReference>
<keyword evidence="5 9" id="KW-0227">DNA damage</keyword>
<keyword evidence="6" id="KW-0067">ATP-binding</keyword>
<keyword evidence="10" id="KW-0175">Coiled coil</keyword>
<comment type="similarity">
    <text evidence="2 9">Belongs to the RecN family.</text>
</comment>
<gene>
    <name evidence="12" type="ORF">SAMN02910406_00606</name>
</gene>
<evidence type="ECO:0000256" key="4">
    <source>
        <dbReference type="ARBA" id="ARBA00022741"/>
    </source>
</evidence>
<keyword evidence="7 9" id="KW-0234">DNA repair</keyword>
<feature type="coiled-coil region" evidence="10">
    <location>
        <begin position="328"/>
        <end position="365"/>
    </location>
</feature>
<dbReference type="GO" id="GO:0009432">
    <property type="term" value="P:SOS response"/>
    <property type="evidence" value="ECO:0007669"/>
    <property type="project" value="TreeGrafter"/>
</dbReference>
<evidence type="ECO:0000313" key="12">
    <source>
        <dbReference type="EMBL" id="SFB81010.1"/>
    </source>
</evidence>
<dbReference type="EMBL" id="FOKQ01000003">
    <property type="protein sequence ID" value="SFB81010.1"/>
    <property type="molecule type" value="Genomic_DNA"/>
</dbReference>
<dbReference type="CDD" id="cd03241">
    <property type="entry name" value="ABC_RecN"/>
    <property type="match status" value="2"/>
</dbReference>
<dbReference type="OrthoDB" id="9806954at2"/>
<evidence type="ECO:0000256" key="3">
    <source>
        <dbReference type="ARBA" id="ARBA00021315"/>
    </source>
</evidence>
<evidence type="ECO:0000256" key="9">
    <source>
        <dbReference type="PIRNR" id="PIRNR003128"/>
    </source>
</evidence>
<proteinExistence type="inferred from homology"/>
<protein>
    <recommendedName>
        <fullName evidence="3 9">DNA repair protein RecN</fullName>
    </recommendedName>
    <alternativeName>
        <fullName evidence="8 9">Recombination protein N</fullName>
    </alternativeName>
</protein>
<dbReference type="Proteomes" id="UP000182192">
    <property type="component" value="Unassembled WGS sequence"/>
</dbReference>
<dbReference type="NCBIfam" id="TIGR00634">
    <property type="entry name" value="recN"/>
    <property type="match status" value="1"/>
</dbReference>
<evidence type="ECO:0000259" key="11">
    <source>
        <dbReference type="Pfam" id="PF02463"/>
    </source>
</evidence>
<dbReference type="PIRSF" id="PIRSF003128">
    <property type="entry name" value="RecN"/>
    <property type="match status" value="1"/>
</dbReference>
<evidence type="ECO:0000256" key="6">
    <source>
        <dbReference type="ARBA" id="ARBA00022840"/>
    </source>
</evidence>
<feature type="domain" description="RecF/RecN/SMC N-terminal" evidence="11">
    <location>
        <begin position="2"/>
        <end position="503"/>
    </location>
</feature>
<evidence type="ECO:0000256" key="2">
    <source>
        <dbReference type="ARBA" id="ARBA00009441"/>
    </source>
</evidence>
<accession>A0A1I1E7S1</accession>
<dbReference type="GO" id="GO:0006281">
    <property type="term" value="P:DNA repair"/>
    <property type="evidence" value="ECO:0007669"/>
    <property type="project" value="UniProtKB-KW"/>
</dbReference>
<evidence type="ECO:0000256" key="10">
    <source>
        <dbReference type="SAM" id="Coils"/>
    </source>
</evidence>
<sequence>MLRELYIENLAVIEKASIGFTESFNAFTGETGAGKSILINGINAILGQRVTKDIVRTGADKAVISGLFTDIGATVLKQLEEMGVDCEDGQISLTREIRSDGGSIARVNQRAVNVSLLRDIGDLLVNIHGQHDNQILMSPEKHIDILDGYAGSEELISDYRRSFRELQHVAKKINDLRKEAGRKEMRIAELEDIIADIRALDITDPDEEKQIAAELEVSKNAVAISEAVYAAQMMLSGDDETEGISEMVSECSDKIDGYTDIMAELAPISERLNSAIIELDDISGELSSVLDKLDVDPKRFDWLNQRSDDLRKICKKYGPELSDVISTLEKSEEELEILSSSEQNVKELEAEKDRLLAEVSHKAKTLSDFRRAAAERFVSQVTGELEFLNMPSVKLVVGQETGKLTLNGMDNIEFLISANIGEEPRPIAKIASGGELSRIMLALKSVLAEKDSIDTLIFDEIDTGVSGRAAQKIGLKLREISSHRQVLCVTHLAQIAVMADNHLLIEKNIVGDRTVTAVRTLAHEERKYEIARIMGGDNITELMLENADELLSAVK</sequence>
<dbReference type="InterPro" id="IPR003395">
    <property type="entry name" value="RecF/RecN/SMC_N"/>
</dbReference>
<organism evidence="12 13">
    <name type="scientific">Ruminococcus albus</name>
    <dbReference type="NCBI Taxonomy" id="1264"/>
    <lineage>
        <taxon>Bacteria</taxon>
        <taxon>Bacillati</taxon>
        <taxon>Bacillota</taxon>
        <taxon>Clostridia</taxon>
        <taxon>Eubacteriales</taxon>
        <taxon>Oscillospiraceae</taxon>
        <taxon>Ruminococcus</taxon>
    </lineage>
</organism>
<keyword evidence="4" id="KW-0547">Nucleotide-binding</keyword>
<dbReference type="GO" id="GO:0006310">
    <property type="term" value="P:DNA recombination"/>
    <property type="evidence" value="ECO:0007669"/>
    <property type="project" value="InterPro"/>
</dbReference>
<evidence type="ECO:0000256" key="5">
    <source>
        <dbReference type="ARBA" id="ARBA00022763"/>
    </source>
</evidence>
<dbReference type="Pfam" id="PF02463">
    <property type="entry name" value="SMC_N"/>
    <property type="match status" value="1"/>
</dbReference>
<evidence type="ECO:0000313" key="13">
    <source>
        <dbReference type="Proteomes" id="UP000182192"/>
    </source>
</evidence>
<dbReference type="InterPro" id="IPR004604">
    <property type="entry name" value="DNA_recomb/repair_RecN"/>
</dbReference>
<dbReference type="SUPFAM" id="SSF52540">
    <property type="entry name" value="P-loop containing nucleoside triphosphate hydrolases"/>
    <property type="match status" value="1"/>
</dbReference>
<comment type="function">
    <text evidence="1 9">May be involved in recombinational repair of damaged DNA.</text>
</comment>
<evidence type="ECO:0000256" key="7">
    <source>
        <dbReference type="ARBA" id="ARBA00023204"/>
    </source>
</evidence>